<dbReference type="Proteomes" id="UP000751190">
    <property type="component" value="Unassembled WGS sequence"/>
</dbReference>
<dbReference type="AlphaFoldDB" id="A0A8J5XNM6"/>
<comment type="caution">
    <text evidence="2">The sequence shown here is derived from an EMBL/GenBank/DDBJ whole genome shotgun (WGS) entry which is preliminary data.</text>
</comment>
<evidence type="ECO:0000313" key="2">
    <source>
        <dbReference type="EMBL" id="KAG8468523.1"/>
    </source>
</evidence>
<accession>A0A8J5XNM6</accession>
<feature type="compositionally biased region" description="Low complexity" evidence="1">
    <location>
        <begin position="366"/>
        <end position="376"/>
    </location>
</feature>
<sequence length="419" mass="44391">MARGADGRKGASTFVPRALPPRRAVMRNEPVNVFDSGHMSIDNIKSVYITAAINAEARQMARVPRLERSQSESELAGAAGAMPSRFGGTRTPILARDRPAWWYGGPPLQVASKFALYDSLPVPEFVIKKERPMKLPPPPPAADASLDLDGSAAEHAELHNRSGTFVKRALADKLTRIEHASYRAPTSAPLGIAHNLPAEQGGLEYFPRRPEAEEYAHGQSLQLARGIQLRGLTQPPPVDEAHMARKVLLVAGADARILGPQPRAHGAQSIPDAVRRRMPKPPTAKITGEHDLNGGADRRQNSAVDGGERAHAARVDGADARGGGGGADNDARALVDGAGAVAETAGQPTERATKDAAASERGGVNAAEAAPASGASSRHEDRIPHHRQDYGAAYAAKKHTLSQVHFGDHLGPLGKSALW</sequence>
<evidence type="ECO:0000313" key="3">
    <source>
        <dbReference type="Proteomes" id="UP000751190"/>
    </source>
</evidence>
<feature type="compositionally biased region" description="Basic and acidic residues" evidence="1">
    <location>
        <begin position="287"/>
        <end position="319"/>
    </location>
</feature>
<gene>
    <name evidence="2" type="ORF">KFE25_013606</name>
</gene>
<reference evidence="2" key="1">
    <citation type="submission" date="2021-05" db="EMBL/GenBank/DDBJ databases">
        <title>The genome of the haptophyte Pavlova lutheri (Diacronema luteri, Pavlovales) - a model for lipid biosynthesis in eukaryotic algae.</title>
        <authorList>
            <person name="Hulatt C.J."/>
            <person name="Posewitz M.C."/>
        </authorList>
    </citation>
    <scope>NUCLEOTIDE SEQUENCE</scope>
    <source>
        <strain evidence="2">NIVA-4/92</strain>
    </source>
</reference>
<name>A0A8J5XNM6_DIALT</name>
<proteinExistence type="predicted"/>
<keyword evidence="3" id="KW-1185">Reference proteome</keyword>
<evidence type="ECO:0000256" key="1">
    <source>
        <dbReference type="SAM" id="MobiDB-lite"/>
    </source>
</evidence>
<organism evidence="2 3">
    <name type="scientific">Diacronema lutheri</name>
    <name type="common">Unicellular marine alga</name>
    <name type="synonym">Monochrysis lutheri</name>
    <dbReference type="NCBI Taxonomy" id="2081491"/>
    <lineage>
        <taxon>Eukaryota</taxon>
        <taxon>Haptista</taxon>
        <taxon>Haptophyta</taxon>
        <taxon>Pavlovophyceae</taxon>
        <taxon>Pavlovales</taxon>
        <taxon>Pavlovaceae</taxon>
        <taxon>Diacronema</taxon>
    </lineage>
</organism>
<dbReference type="EMBL" id="JAGTXO010000004">
    <property type="protein sequence ID" value="KAG8468523.1"/>
    <property type="molecule type" value="Genomic_DNA"/>
</dbReference>
<dbReference type="OrthoDB" id="10614306at2759"/>
<feature type="region of interest" description="Disordered" evidence="1">
    <location>
        <begin position="259"/>
        <end position="385"/>
    </location>
</feature>
<protein>
    <submittedName>
        <fullName evidence="2">Uncharacterized protein</fullName>
    </submittedName>
</protein>